<organism evidence="7 8">
    <name type="scientific">Actinomadura algeriensis</name>
    <dbReference type="NCBI Taxonomy" id="1679523"/>
    <lineage>
        <taxon>Bacteria</taxon>
        <taxon>Bacillati</taxon>
        <taxon>Actinomycetota</taxon>
        <taxon>Actinomycetes</taxon>
        <taxon>Streptosporangiales</taxon>
        <taxon>Thermomonosporaceae</taxon>
        <taxon>Actinomadura</taxon>
    </lineage>
</organism>
<evidence type="ECO:0000256" key="4">
    <source>
        <dbReference type="ARBA" id="ARBA00023098"/>
    </source>
</evidence>
<dbReference type="PANTHER" id="PTHR22754:SF32">
    <property type="entry name" value="DISCO-INTERACTING PROTEIN 2"/>
    <property type="match status" value="1"/>
</dbReference>
<evidence type="ECO:0000259" key="5">
    <source>
        <dbReference type="Pfam" id="PF00501"/>
    </source>
</evidence>
<accession>A0ABR9JIP3</accession>
<dbReference type="Gene3D" id="3.40.50.12780">
    <property type="entry name" value="N-terminal domain of ligase-like"/>
    <property type="match status" value="1"/>
</dbReference>
<comment type="similarity">
    <text evidence="1">Belongs to the ATP-dependent AMP-binding enzyme family.</text>
</comment>
<dbReference type="InterPro" id="IPR000873">
    <property type="entry name" value="AMP-dep_synth/lig_dom"/>
</dbReference>
<dbReference type="Gene3D" id="3.30.300.30">
    <property type="match status" value="1"/>
</dbReference>
<evidence type="ECO:0000256" key="1">
    <source>
        <dbReference type="ARBA" id="ARBA00006432"/>
    </source>
</evidence>
<evidence type="ECO:0000256" key="3">
    <source>
        <dbReference type="ARBA" id="ARBA00022832"/>
    </source>
</evidence>
<keyword evidence="4" id="KW-0443">Lipid metabolism</keyword>
<feature type="domain" description="AMP-binding enzyme C-terminal" evidence="6">
    <location>
        <begin position="467"/>
        <end position="576"/>
    </location>
</feature>
<dbReference type="InterPro" id="IPR025110">
    <property type="entry name" value="AMP-bd_C"/>
</dbReference>
<sequence length="608" mass="63729">MNGLAGPASPGGGPAEPDDLVAIVRRRAARTPENVAFSFMDFAADRAGRARAVDYETLDERARAIAATLRRTCAPGDRVAVTCPHGPGYVEAWLGCLYAGCVAVPLPGPERPGQAVRLRGVLADCAPSRVLTTTGVRADVEAALDGAPGAALDAVLCVDRVPTEAAADWSDPPRSPGDLAFLQYTSGSTREPVGVCVSHANLIANVRQIERQSEMDDRSVVVSWLPFFHDMGLISGIVLPLGVGAHAVLFTPMAFLQEPRRWLRLISDYRGTWTAGPDFAFELCVRRIAPDRRRDLDLSSLTGMTDGSEQVRSDGIGAFLDAFVPCGLDPVAVSPGYGLAEATLGVTSADRGAVIRAFDRAELTAGRARPAAPGGRPARELVSCGPPLPEVSVLIVDPDTGAELPPGRIGEVCASGPNITEGYWGRPDLTRAVFADSLAGRPGRWLRTGDMGFLRDGELYVTGRRKELVVVDGRNHAPADVESTVERAHAAIRPGGVAAFAVETADGEGLGVAVELRGGRLDEPVGVVADAVNAVLAAEHGLRAEELVFLRPGRLPRTTSGKIRRAECRTRFAAGGLDPLDSAVIAAVAADGMATDGMVTDGAADGAR</sequence>
<keyword evidence="8" id="KW-1185">Reference proteome</keyword>
<dbReference type="Pfam" id="PF00501">
    <property type="entry name" value="AMP-binding"/>
    <property type="match status" value="1"/>
</dbReference>
<dbReference type="InterPro" id="IPR045851">
    <property type="entry name" value="AMP-bd_C_sf"/>
</dbReference>
<keyword evidence="3" id="KW-0276">Fatty acid metabolism</keyword>
<comment type="caution">
    <text evidence="7">The sequence shown here is derived from an EMBL/GenBank/DDBJ whole genome shotgun (WGS) entry which is preliminary data.</text>
</comment>
<evidence type="ECO:0000256" key="2">
    <source>
        <dbReference type="ARBA" id="ARBA00022598"/>
    </source>
</evidence>
<dbReference type="Proteomes" id="UP000627838">
    <property type="component" value="Unassembled WGS sequence"/>
</dbReference>
<dbReference type="EMBL" id="JADBDZ010000001">
    <property type="protein sequence ID" value="MBE1530417.1"/>
    <property type="molecule type" value="Genomic_DNA"/>
</dbReference>
<feature type="domain" description="AMP-dependent synthetase/ligase" evidence="5">
    <location>
        <begin position="25"/>
        <end position="424"/>
    </location>
</feature>
<dbReference type="CDD" id="cd05931">
    <property type="entry name" value="FAAL"/>
    <property type="match status" value="1"/>
</dbReference>
<reference evidence="7 8" key="1">
    <citation type="submission" date="2020-10" db="EMBL/GenBank/DDBJ databases">
        <title>Sequencing the genomes of 1000 actinobacteria strains.</title>
        <authorList>
            <person name="Klenk H.-P."/>
        </authorList>
    </citation>
    <scope>NUCLEOTIDE SEQUENCE [LARGE SCALE GENOMIC DNA]</scope>
    <source>
        <strain evidence="7 8">DSM 46744</strain>
    </source>
</reference>
<name>A0ABR9JIP3_9ACTN</name>
<dbReference type="SUPFAM" id="SSF56801">
    <property type="entry name" value="Acetyl-CoA synthetase-like"/>
    <property type="match status" value="1"/>
</dbReference>
<dbReference type="RefSeq" id="WP_192757423.1">
    <property type="nucleotide sequence ID" value="NZ_JADBDZ010000001.1"/>
</dbReference>
<protein>
    <submittedName>
        <fullName evidence="7">Long chain fatty acid CoA FadD26</fullName>
    </submittedName>
</protein>
<proteinExistence type="inferred from homology"/>
<evidence type="ECO:0000313" key="8">
    <source>
        <dbReference type="Proteomes" id="UP000627838"/>
    </source>
</evidence>
<evidence type="ECO:0000259" key="6">
    <source>
        <dbReference type="Pfam" id="PF23024"/>
    </source>
</evidence>
<gene>
    <name evidence="7" type="ORF">H4W34_000250</name>
</gene>
<evidence type="ECO:0000313" key="7">
    <source>
        <dbReference type="EMBL" id="MBE1530417.1"/>
    </source>
</evidence>
<dbReference type="PANTHER" id="PTHR22754">
    <property type="entry name" value="DISCO-INTERACTING PROTEIN 2 DIP2 -RELATED"/>
    <property type="match status" value="1"/>
</dbReference>
<dbReference type="Pfam" id="PF23024">
    <property type="entry name" value="AMP-dom_DIP2-like"/>
    <property type="match status" value="1"/>
</dbReference>
<dbReference type="InterPro" id="IPR040097">
    <property type="entry name" value="FAAL/FAAC"/>
</dbReference>
<dbReference type="InterPro" id="IPR042099">
    <property type="entry name" value="ANL_N_sf"/>
</dbReference>
<keyword evidence="2" id="KW-0436">Ligase</keyword>